<dbReference type="InterPro" id="IPR053444">
    <property type="entry name" value="Pyr2C_reductase-like"/>
</dbReference>
<evidence type="ECO:0000313" key="1">
    <source>
        <dbReference type="EMBL" id="AVY94389.1"/>
    </source>
</evidence>
<dbReference type="STRING" id="1122240.GCA_000620105_00094"/>
<dbReference type="EMBL" id="CP028519">
    <property type="protein sequence ID" value="AVY94389.1"/>
    <property type="molecule type" value="Genomic_DNA"/>
</dbReference>
<evidence type="ECO:0000313" key="2">
    <source>
        <dbReference type="Proteomes" id="UP000244173"/>
    </source>
</evidence>
<dbReference type="InterPro" id="IPR036291">
    <property type="entry name" value="NAD(P)-bd_dom_sf"/>
</dbReference>
<dbReference type="PIRSF" id="PIRSF001439">
    <property type="entry name" value="CryM"/>
    <property type="match status" value="1"/>
</dbReference>
<dbReference type="Pfam" id="PF02423">
    <property type="entry name" value="OCD_Mu_crystall"/>
    <property type="match status" value="1"/>
</dbReference>
<proteinExistence type="predicted"/>
<dbReference type="PANTHER" id="PTHR13812">
    <property type="entry name" value="KETIMINE REDUCTASE MU-CRYSTALLIN"/>
    <property type="match status" value="1"/>
</dbReference>
<dbReference type="InterPro" id="IPR003462">
    <property type="entry name" value="ODC_Mu_crystall"/>
</dbReference>
<dbReference type="InterPro" id="IPR023401">
    <property type="entry name" value="ODC_N"/>
</dbReference>
<reference evidence="1 2" key="1">
    <citation type="submission" date="2018-04" db="EMBL/GenBank/DDBJ databases">
        <title>Denitrifier Microvirgula.</title>
        <authorList>
            <person name="Anderson E."/>
            <person name="Jang J."/>
            <person name="Ishii S."/>
        </authorList>
    </citation>
    <scope>NUCLEOTIDE SEQUENCE [LARGE SCALE GENOMIC DNA]</scope>
    <source>
        <strain evidence="1 2">BE2.4</strain>
    </source>
</reference>
<dbReference type="Gene3D" id="3.30.1780.10">
    <property type="entry name" value="ornithine cyclodeaminase, domain 1"/>
    <property type="match status" value="1"/>
</dbReference>
<dbReference type="PANTHER" id="PTHR13812:SF19">
    <property type="entry name" value="KETIMINE REDUCTASE MU-CRYSTALLIN"/>
    <property type="match status" value="1"/>
</dbReference>
<dbReference type="NCBIfam" id="NF005603">
    <property type="entry name" value="PRK07340.1"/>
    <property type="match status" value="1"/>
</dbReference>
<dbReference type="KEGG" id="maer:DAI18_10290"/>
<dbReference type="AlphaFoldDB" id="A0A2S0PAH9"/>
<dbReference type="NCBIfam" id="NF045512">
    <property type="entry name" value="PyrPipCarbRedLhpI"/>
    <property type="match status" value="1"/>
</dbReference>
<dbReference type="GO" id="GO:0005737">
    <property type="term" value="C:cytoplasm"/>
    <property type="evidence" value="ECO:0007669"/>
    <property type="project" value="TreeGrafter"/>
</dbReference>
<protein>
    <submittedName>
        <fullName evidence="1">Delta(1)-pyrroline-2-carboxylate reductase family protein</fullName>
    </submittedName>
</protein>
<accession>A0A2S0PAH9</accession>
<dbReference type="SUPFAM" id="SSF51735">
    <property type="entry name" value="NAD(P)-binding Rossmann-fold domains"/>
    <property type="match status" value="1"/>
</dbReference>
<name>A0A2S0PAH9_9NEIS</name>
<sequence length="305" mass="32037">MSPSAPPRVFDATATAGLLPYPQLVDALEQACRDYAAGRIDCPERQVVPLPQHGVMLSMPAVAERLAIHKLVNITPANRERGLPTLHGQVSAYDSLTGQLLLILDGPTVTGRRTAAISLLGLRALLPQAPTAVLLIGTGTQAKNHAEALAALYPGITLYVRGSAPGRDEAFRRELATLDADLRAAPEQTPAVDVVITLTTSRTPVYHDAARAGRLVIGVGAFQPTAAEIAADTIAASRLFVDDPAGARHEAGDLILAGVDWERVEPLVSALDRRPDDGRPIVCKTVGCAAWDLAAAGLALSRLAT</sequence>
<gene>
    <name evidence="1" type="ORF">DAI18_10290</name>
</gene>
<organism evidence="1 2">
    <name type="scientific">Microvirgula aerodenitrificans</name>
    <dbReference type="NCBI Taxonomy" id="57480"/>
    <lineage>
        <taxon>Bacteria</taxon>
        <taxon>Pseudomonadati</taxon>
        <taxon>Pseudomonadota</taxon>
        <taxon>Betaproteobacteria</taxon>
        <taxon>Neisseriales</taxon>
        <taxon>Aquaspirillaceae</taxon>
        <taxon>Microvirgula</taxon>
    </lineage>
</organism>
<dbReference type="Proteomes" id="UP000244173">
    <property type="component" value="Chromosome"/>
</dbReference>
<dbReference type="OrthoDB" id="5293744at2"/>
<dbReference type="RefSeq" id="WP_107889384.1">
    <property type="nucleotide sequence ID" value="NZ_CP028519.1"/>
</dbReference>
<dbReference type="Gene3D" id="3.40.50.720">
    <property type="entry name" value="NAD(P)-binding Rossmann-like Domain"/>
    <property type="match status" value="1"/>
</dbReference>
<keyword evidence="2" id="KW-1185">Reference proteome</keyword>